<dbReference type="Proteomes" id="UP000807025">
    <property type="component" value="Unassembled WGS sequence"/>
</dbReference>
<reference evidence="1" key="1">
    <citation type="submission" date="2020-11" db="EMBL/GenBank/DDBJ databases">
        <authorList>
            <consortium name="DOE Joint Genome Institute"/>
            <person name="Ahrendt S."/>
            <person name="Riley R."/>
            <person name="Andreopoulos W."/>
            <person name="Labutti K."/>
            <person name="Pangilinan J."/>
            <person name="Ruiz-Duenas F.J."/>
            <person name="Barrasa J.M."/>
            <person name="Sanchez-Garcia M."/>
            <person name="Camarero S."/>
            <person name="Miyauchi S."/>
            <person name="Serrano A."/>
            <person name="Linde D."/>
            <person name="Babiker R."/>
            <person name="Drula E."/>
            <person name="Ayuso-Fernandez I."/>
            <person name="Pacheco R."/>
            <person name="Padilla G."/>
            <person name="Ferreira P."/>
            <person name="Barriuso J."/>
            <person name="Kellner H."/>
            <person name="Castanera R."/>
            <person name="Alfaro M."/>
            <person name="Ramirez L."/>
            <person name="Pisabarro A.G."/>
            <person name="Kuo A."/>
            <person name="Tritt A."/>
            <person name="Lipzen A."/>
            <person name="He G."/>
            <person name="Yan M."/>
            <person name="Ng V."/>
            <person name="Cullen D."/>
            <person name="Martin F."/>
            <person name="Rosso M.-N."/>
            <person name="Henrissat B."/>
            <person name="Hibbett D."/>
            <person name="Martinez A.T."/>
            <person name="Grigoriev I.V."/>
        </authorList>
    </citation>
    <scope>NUCLEOTIDE SEQUENCE</scope>
    <source>
        <strain evidence="1">ATCC 90797</strain>
    </source>
</reference>
<accession>A0A9P5ZFJ5</accession>
<protein>
    <submittedName>
        <fullName evidence="1">Uncharacterized protein</fullName>
    </submittedName>
</protein>
<gene>
    <name evidence="1" type="ORF">BDN71DRAFT_1546667</name>
</gene>
<dbReference type="PROSITE" id="PS51257">
    <property type="entry name" value="PROKAR_LIPOPROTEIN"/>
    <property type="match status" value="1"/>
</dbReference>
<dbReference type="EMBL" id="MU154788">
    <property type="protein sequence ID" value="KAF9487332.1"/>
    <property type="molecule type" value="Genomic_DNA"/>
</dbReference>
<evidence type="ECO:0000313" key="2">
    <source>
        <dbReference type="Proteomes" id="UP000807025"/>
    </source>
</evidence>
<proteinExistence type="predicted"/>
<evidence type="ECO:0000313" key="1">
    <source>
        <dbReference type="EMBL" id="KAF9487332.1"/>
    </source>
</evidence>
<dbReference type="AlphaFoldDB" id="A0A9P5ZFJ5"/>
<keyword evidence="2" id="KW-1185">Reference proteome</keyword>
<organism evidence="1 2">
    <name type="scientific">Pleurotus eryngii</name>
    <name type="common">Boletus of the steppes</name>
    <dbReference type="NCBI Taxonomy" id="5323"/>
    <lineage>
        <taxon>Eukaryota</taxon>
        <taxon>Fungi</taxon>
        <taxon>Dikarya</taxon>
        <taxon>Basidiomycota</taxon>
        <taxon>Agaricomycotina</taxon>
        <taxon>Agaricomycetes</taxon>
        <taxon>Agaricomycetidae</taxon>
        <taxon>Agaricales</taxon>
        <taxon>Pleurotineae</taxon>
        <taxon>Pleurotaceae</taxon>
        <taxon>Pleurotus</taxon>
    </lineage>
</organism>
<comment type="caution">
    <text evidence="1">The sequence shown here is derived from an EMBL/GenBank/DDBJ whole genome shotgun (WGS) entry which is preliminary data.</text>
</comment>
<name>A0A9P5ZFJ5_PLEER</name>
<sequence length="245" mass="25692">MLDRRCGGIEWGVASDGGVGCATASGGCLGRQRWGGARRGHHGWGVRVGGDGVGGVGARASTFGHWTTLLDVRQCWGMLGGVGRRCCRQGTCVDVDGIGGIVGGAQWRWRRWAVRMNVDDVGGRARRHRRCWGSVGGIWCGGARQHWWACGCLWTLGGHARVDDDDAGGVGGMLGGVESAEVVVVEGGAVVREEKKLGGRGTNLRCVSSSFPAVPLHPRDVGLHGGILVLWGRWGQSKGMEDGGG</sequence>